<keyword evidence="11" id="KW-0472">Membrane</keyword>
<evidence type="ECO:0000256" key="9">
    <source>
        <dbReference type="ARBA" id="ARBA00022927"/>
    </source>
</evidence>
<evidence type="ECO:0000256" key="11">
    <source>
        <dbReference type="ARBA" id="ARBA00023136"/>
    </source>
</evidence>
<protein>
    <recommendedName>
        <fullName evidence="5">Coatomer subunit epsilon</fullName>
    </recommendedName>
    <alternativeName>
        <fullName evidence="14">Epsilon-coat protein</fullName>
    </alternativeName>
</protein>
<evidence type="ECO:0000256" key="6">
    <source>
        <dbReference type="ARBA" id="ARBA00022448"/>
    </source>
</evidence>
<dbReference type="PANTHER" id="PTHR10805:SF0">
    <property type="entry name" value="COATOMER SUBUNIT EPSILON"/>
    <property type="match status" value="1"/>
</dbReference>
<comment type="function">
    <text evidence="13">The coatomer is a cytosolic protein complex that binds to dilysine motifs and reversibly associates with Golgi non-clathrin-coated vesicles, which further mediate biosynthetic protein transport from the ER, via the Golgi up to the trans Golgi network. The coatomer complex is required for budding from Golgi membranes, and is essential for the retrograde Golgi-to-ER transport of dilysine-tagged proteins.</text>
</comment>
<dbReference type="GO" id="GO:0006890">
    <property type="term" value="P:retrograde vesicle-mediated transport, Golgi to endoplasmic reticulum"/>
    <property type="evidence" value="ECO:0007669"/>
    <property type="project" value="InterPro"/>
</dbReference>
<dbReference type="GO" id="GO:0006891">
    <property type="term" value="P:intra-Golgi vesicle-mediated transport"/>
    <property type="evidence" value="ECO:0007669"/>
    <property type="project" value="TreeGrafter"/>
</dbReference>
<keyword evidence="12" id="KW-0968">Cytoplasmic vesicle</keyword>
<evidence type="ECO:0000256" key="8">
    <source>
        <dbReference type="ARBA" id="ARBA00022892"/>
    </source>
</evidence>
<dbReference type="GO" id="GO:0000139">
    <property type="term" value="C:Golgi membrane"/>
    <property type="evidence" value="ECO:0007669"/>
    <property type="project" value="UniProtKB-SubCell"/>
</dbReference>
<evidence type="ECO:0000256" key="3">
    <source>
        <dbReference type="ARBA" id="ARBA00008827"/>
    </source>
</evidence>
<dbReference type="GO" id="GO:0006888">
    <property type="term" value="P:endoplasmic reticulum to Golgi vesicle-mediated transport"/>
    <property type="evidence" value="ECO:0007669"/>
    <property type="project" value="TreeGrafter"/>
</dbReference>
<dbReference type="GO" id="GO:0005198">
    <property type="term" value="F:structural molecule activity"/>
    <property type="evidence" value="ECO:0007669"/>
    <property type="project" value="InterPro"/>
</dbReference>
<keyword evidence="8" id="KW-0931">ER-Golgi transport</keyword>
<evidence type="ECO:0000313" key="15">
    <source>
        <dbReference type="EMBL" id="SVE73707.1"/>
    </source>
</evidence>
<name>A0A4Y7LW68_9CRUS</name>
<reference evidence="15" key="1">
    <citation type="submission" date="2018-08" db="EMBL/GenBank/DDBJ databases">
        <authorList>
            <person name="Cornetti L."/>
        </authorList>
    </citation>
    <scope>NUCLEOTIDE SEQUENCE</scope>
    <source>
        <strain evidence="15">IL-KID-3b-11</strain>
    </source>
</reference>
<evidence type="ECO:0000256" key="10">
    <source>
        <dbReference type="ARBA" id="ARBA00023034"/>
    </source>
</evidence>
<dbReference type="InterPro" id="IPR006822">
    <property type="entry name" value="Coatomer_esu"/>
</dbReference>
<keyword evidence="10" id="KW-0333">Golgi apparatus</keyword>
<dbReference type="InterPro" id="IPR011990">
    <property type="entry name" value="TPR-like_helical_dom_sf"/>
</dbReference>
<organism evidence="15">
    <name type="scientific">Daphnia atkinsoni</name>
    <dbReference type="NCBI Taxonomy" id="342845"/>
    <lineage>
        <taxon>Eukaryota</taxon>
        <taxon>Metazoa</taxon>
        <taxon>Ecdysozoa</taxon>
        <taxon>Arthropoda</taxon>
        <taxon>Crustacea</taxon>
        <taxon>Branchiopoda</taxon>
        <taxon>Diplostraca</taxon>
        <taxon>Cladocera</taxon>
        <taxon>Anomopoda</taxon>
        <taxon>Daphniidae</taxon>
        <taxon>Daphnia</taxon>
        <taxon>Daphnia atkinsoni group</taxon>
    </lineage>
</organism>
<dbReference type="FunFam" id="1.25.40.10:FF:000140">
    <property type="entry name" value="Coatomer subunit epsilon"/>
    <property type="match status" value="1"/>
</dbReference>
<dbReference type="Gene3D" id="1.25.40.10">
    <property type="entry name" value="Tetratricopeptide repeat domain"/>
    <property type="match status" value="1"/>
</dbReference>
<keyword evidence="7" id="KW-0963">Cytoplasm</keyword>
<dbReference type="GO" id="GO:0015031">
    <property type="term" value="P:protein transport"/>
    <property type="evidence" value="ECO:0007669"/>
    <property type="project" value="UniProtKB-KW"/>
</dbReference>
<gene>
    <name evidence="15" type="primary">EOG090X0A8E</name>
</gene>
<keyword evidence="6" id="KW-0813">Transport</keyword>
<comment type="similarity">
    <text evidence="3">Belongs to the COPE family.</text>
</comment>
<comment type="subunit">
    <text evidence="4">Oligomeric complex that consists of at least the alpha, beta, beta', gamma, delta, epsilon and zeta subunits.</text>
</comment>
<proteinExistence type="evidence at transcript level"/>
<dbReference type="AlphaFoldDB" id="A0A4Y7LW68"/>
<evidence type="ECO:0000256" key="4">
    <source>
        <dbReference type="ARBA" id="ARBA00011775"/>
    </source>
</evidence>
<sequence length="355" mass="40360">MRPVSVRDSDDKTERTFDYRPRRRHSQITCSSLNGCPLVNSSFYCDVFKLWPTTTIVGAMGETDELFDVKTQFYIGNYQSAINEAQKLKLSNTLQKVERDVFIYRSYIALKKYGVVINEIHGASPQELQPLKLLAEYLSHPNKRESCVLKLDQQISGNIDVNNYVFLIVAATIYYNENSYETVLKVLHQSEHLECRALMLQTQLKMDRLDLAKKELKYMQEIDDDAILAQLASAWVNLTVGGEKLQEAYYTFQELADKNTPTALLLNGQAACCISQSKYEEAESALQDALEKDSNNTETLVNLVVLSQLSGKTPEVCNRYLGQLIDTAPDHPFALEFQAKEKYFDLLAKQYVLAA</sequence>
<evidence type="ECO:0000256" key="7">
    <source>
        <dbReference type="ARBA" id="ARBA00022490"/>
    </source>
</evidence>
<dbReference type="GO" id="GO:0030126">
    <property type="term" value="C:COPI vesicle coat"/>
    <property type="evidence" value="ECO:0007669"/>
    <property type="project" value="TreeGrafter"/>
</dbReference>
<dbReference type="EMBL" id="LR004088">
    <property type="protein sequence ID" value="SVE73707.1"/>
    <property type="molecule type" value="mRNA"/>
</dbReference>
<evidence type="ECO:0000256" key="2">
    <source>
        <dbReference type="ARBA" id="ARBA00004347"/>
    </source>
</evidence>
<dbReference type="PANTHER" id="PTHR10805">
    <property type="entry name" value="COATOMER SUBUNIT EPSILON"/>
    <property type="match status" value="1"/>
</dbReference>
<evidence type="ECO:0000256" key="13">
    <source>
        <dbReference type="ARBA" id="ARBA00025582"/>
    </source>
</evidence>
<dbReference type="SUPFAM" id="SSF48452">
    <property type="entry name" value="TPR-like"/>
    <property type="match status" value="1"/>
</dbReference>
<evidence type="ECO:0000256" key="14">
    <source>
        <dbReference type="ARBA" id="ARBA00031602"/>
    </source>
</evidence>
<evidence type="ECO:0000256" key="1">
    <source>
        <dbReference type="ARBA" id="ARBA00004255"/>
    </source>
</evidence>
<evidence type="ECO:0000256" key="12">
    <source>
        <dbReference type="ARBA" id="ARBA00023329"/>
    </source>
</evidence>
<accession>A0A4Y7LW68</accession>
<keyword evidence="9" id="KW-0653">Protein transport</keyword>
<dbReference type="Pfam" id="PF04733">
    <property type="entry name" value="Coatomer_E"/>
    <property type="match status" value="1"/>
</dbReference>
<comment type="subcellular location">
    <subcellularLocation>
        <location evidence="2">Cytoplasmic vesicle</location>
        <location evidence="2">COPI-coated vesicle membrane</location>
        <topology evidence="2">Peripheral membrane protein</topology>
        <orientation evidence="2">Cytoplasmic side</orientation>
    </subcellularLocation>
    <subcellularLocation>
        <location evidence="1">Golgi apparatus membrane</location>
        <topology evidence="1">Peripheral membrane protein</topology>
        <orientation evidence="1">Cytoplasmic side</orientation>
    </subcellularLocation>
</comment>
<evidence type="ECO:0000256" key="5">
    <source>
        <dbReference type="ARBA" id="ARBA00015828"/>
    </source>
</evidence>